<gene>
    <name evidence="1" type="ORF">MANES_16G063350v8</name>
</gene>
<feature type="non-terminal residue" evidence="1">
    <location>
        <position position="1"/>
    </location>
</feature>
<sequence length="173" mass="19438">FLRYLKGTASTSRCCGNGKVVLEGFVDADLSGDMDTSKSTSGYLYTLDGAIVSWMSKLQKCVSMSFTEAEYVAIAKTGKEMIWLTNYLEELGKKQLDKVLFSDSQSVMQLVKNPMYYFRTKHIRRRYHFTRNLVEEGEICLKKIEGTKNPTDMLTKGVDVGKLGLCKVSVGLL</sequence>
<proteinExistence type="predicted"/>
<evidence type="ECO:0000313" key="1">
    <source>
        <dbReference type="EMBL" id="OAY26992.2"/>
    </source>
</evidence>
<accession>A0ACC8CCD8</accession>
<name>A0ACC8CCD8_MANES</name>
<dbReference type="Proteomes" id="UP000091857">
    <property type="component" value="Chromosome 16"/>
</dbReference>
<keyword evidence="2" id="KW-1185">Reference proteome</keyword>
<dbReference type="EMBL" id="CM004402">
    <property type="protein sequence ID" value="OAY26992.2"/>
    <property type="molecule type" value="Genomic_DNA"/>
</dbReference>
<organism evidence="1 2">
    <name type="scientific">Manihot esculenta</name>
    <name type="common">Cassava</name>
    <name type="synonym">Jatropha manihot</name>
    <dbReference type="NCBI Taxonomy" id="3983"/>
    <lineage>
        <taxon>Eukaryota</taxon>
        <taxon>Viridiplantae</taxon>
        <taxon>Streptophyta</taxon>
        <taxon>Embryophyta</taxon>
        <taxon>Tracheophyta</taxon>
        <taxon>Spermatophyta</taxon>
        <taxon>Magnoliopsida</taxon>
        <taxon>eudicotyledons</taxon>
        <taxon>Gunneridae</taxon>
        <taxon>Pentapetalae</taxon>
        <taxon>rosids</taxon>
        <taxon>fabids</taxon>
        <taxon>Malpighiales</taxon>
        <taxon>Euphorbiaceae</taxon>
        <taxon>Crotonoideae</taxon>
        <taxon>Manihoteae</taxon>
        <taxon>Manihot</taxon>
    </lineage>
</organism>
<feature type="non-terminal residue" evidence="1">
    <location>
        <position position="173"/>
    </location>
</feature>
<evidence type="ECO:0000313" key="2">
    <source>
        <dbReference type="Proteomes" id="UP000091857"/>
    </source>
</evidence>
<reference evidence="2" key="1">
    <citation type="journal article" date="2016" name="Nat. Biotechnol.">
        <title>Sequencing wild and cultivated cassava and related species reveals extensive interspecific hybridization and genetic diversity.</title>
        <authorList>
            <person name="Bredeson J.V."/>
            <person name="Lyons J.B."/>
            <person name="Prochnik S.E."/>
            <person name="Wu G.A."/>
            <person name="Ha C.M."/>
            <person name="Edsinger-Gonzales E."/>
            <person name="Grimwood J."/>
            <person name="Schmutz J."/>
            <person name="Rabbi I.Y."/>
            <person name="Egesi C."/>
            <person name="Nauluvula P."/>
            <person name="Lebot V."/>
            <person name="Ndunguru J."/>
            <person name="Mkamilo G."/>
            <person name="Bart R.S."/>
            <person name="Setter T.L."/>
            <person name="Gleadow R.M."/>
            <person name="Kulakow P."/>
            <person name="Ferguson M.E."/>
            <person name="Rounsley S."/>
            <person name="Rokhsar D.S."/>
        </authorList>
    </citation>
    <scope>NUCLEOTIDE SEQUENCE [LARGE SCALE GENOMIC DNA]</scope>
    <source>
        <strain evidence="2">cv. AM560-2</strain>
    </source>
</reference>
<comment type="caution">
    <text evidence="1">The sequence shown here is derived from an EMBL/GenBank/DDBJ whole genome shotgun (WGS) entry which is preliminary data.</text>
</comment>
<protein>
    <submittedName>
        <fullName evidence="1">Uncharacterized protein</fullName>
    </submittedName>
</protein>